<dbReference type="SMART" id="SM00653">
    <property type="entry name" value="eIF2B_5"/>
    <property type="match status" value="1"/>
</dbReference>
<sequence length="182" mass="20555">MADVAEKQELPPAGDAGVAPPAVPEDVAAMFDLKKKKKKSKKVKKEKKEKSEDADAATDAAPDANSVLVQDPATYSYKDELLARIMAKLHENNPELTDRKRHTMKPPQLMRVGTKKTLWVNFQEICQMMHRSPEHVLQFTLAELGTEGSIDGNQRLVIRGRYVPKYIESLLRKYITERAARK</sequence>
<feature type="compositionally biased region" description="Basic residues" evidence="4">
    <location>
        <begin position="34"/>
        <end position="45"/>
    </location>
</feature>
<evidence type="ECO:0000313" key="7">
    <source>
        <dbReference type="Proteomes" id="UP000054636"/>
    </source>
</evidence>
<dbReference type="GO" id="GO:0031369">
    <property type="term" value="F:translation initiation factor binding"/>
    <property type="evidence" value="ECO:0007669"/>
    <property type="project" value="TreeGrafter"/>
</dbReference>
<dbReference type="PANTHER" id="PTHR23001:SF3">
    <property type="entry name" value="EUKARYOTIC TRANSLATION INITIATION FACTOR 2 SUBUNIT 2"/>
    <property type="match status" value="1"/>
</dbReference>
<evidence type="ECO:0000256" key="1">
    <source>
        <dbReference type="ARBA" id="ARBA00010397"/>
    </source>
</evidence>
<organism evidence="6 7">
    <name type="scientific">Phytophthora nicotianae</name>
    <name type="common">Potato buckeye rot agent</name>
    <name type="synonym">Phytophthora parasitica</name>
    <dbReference type="NCBI Taxonomy" id="4792"/>
    <lineage>
        <taxon>Eukaryota</taxon>
        <taxon>Sar</taxon>
        <taxon>Stramenopiles</taxon>
        <taxon>Oomycota</taxon>
        <taxon>Peronosporomycetes</taxon>
        <taxon>Peronosporales</taxon>
        <taxon>Peronosporaceae</taxon>
        <taxon>Phytophthora</taxon>
    </lineage>
</organism>
<gene>
    <name evidence="6" type="ORF">AM588_10000995</name>
</gene>
<protein>
    <submittedName>
        <fullName evidence="6">Sodium-dependent phosphate transport protein 2B</fullName>
    </submittedName>
</protein>
<dbReference type="FunFam" id="3.30.30.170:FF:000001">
    <property type="entry name" value="Eukaryotic translation initiation factor 2 subunit"/>
    <property type="match status" value="1"/>
</dbReference>
<keyword evidence="2" id="KW-0396">Initiation factor</keyword>
<feature type="region of interest" description="Disordered" evidence="4">
    <location>
        <begin position="1"/>
        <end position="65"/>
    </location>
</feature>
<dbReference type="GO" id="GO:0003743">
    <property type="term" value="F:translation initiation factor activity"/>
    <property type="evidence" value="ECO:0007669"/>
    <property type="project" value="UniProtKB-KW"/>
</dbReference>
<dbReference type="Pfam" id="PF01873">
    <property type="entry name" value="eIF-5_eIF-2B"/>
    <property type="match status" value="1"/>
</dbReference>
<dbReference type="EMBL" id="LNFP01001556">
    <property type="protein sequence ID" value="KUF85744.1"/>
    <property type="molecule type" value="Genomic_DNA"/>
</dbReference>
<comment type="caution">
    <text evidence="6">The sequence shown here is derived from an EMBL/GenBank/DDBJ whole genome shotgun (WGS) entry which is preliminary data.</text>
</comment>
<dbReference type="GO" id="GO:0005850">
    <property type="term" value="C:eukaryotic translation initiation factor 2 complex"/>
    <property type="evidence" value="ECO:0007669"/>
    <property type="project" value="TreeGrafter"/>
</dbReference>
<evidence type="ECO:0000259" key="5">
    <source>
        <dbReference type="SMART" id="SM00653"/>
    </source>
</evidence>
<dbReference type="SUPFAM" id="SSF100966">
    <property type="entry name" value="Translation initiation factor 2 beta, aIF2beta, N-terminal domain"/>
    <property type="match status" value="1"/>
</dbReference>
<dbReference type="GO" id="GO:0001731">
    <property type="term" value="P:formation of translation preinitiation complex"/>
    <property type="evidence" value="ECO:0007669"/>
    <property type="project" value="TreeGrafter"/>
</dbReference>
<dbReference type="AlphaFoldDB" id="A0A0W8CNF9"/>
<dbReference type="Proteomes" id="UP000054636">
    <property type="component" value="Unassembled WGS sequence"/>
</dbReference>
<keyword evidence="3" id="KW-0648">Protein biosynthesis</keyword>
<name>A0A0W8CNF9_PHYNI</name>
<reference evidence="6 7" key="1">
    <citation type="submission" date="2015-11" db="EMBL/GenBank/DDBJ databases">
        <title>Genomes and virulence difference between two physiological races of Phytophthora nicotianae.</title>
        <authorList>
            <person name="Liu H."/>
            <person name="Ma X."/>
            <person name="Yu H."/>
            <person name="Fang D."/>
            <person name="Li Y."/>
            <person name="Wang X."/>
            <person name="Wang W."/>
            <person name="Dong Y."/>
            <person name="Xiao B."/>
        </authorList>
    </citation>
    <scope>NUCLEOTIDE SEQUENCE [LARGE SCALE GENOMIC DNA]</scope>
    <source>
        <strain evidence="7">race 1</strain>
    </source>
</reference>
<proteinExistence type="inferred from homology"/>
<dbReference type="InterPro" id="IPR002735">
    <property type="entry name" value="Transl_init_fac_IF2/IF5_dom"/>
</dbReference>
<evidence type="ECO:0000256" key="4">
    <source>
        <dbReference type="SAM" id="MobiDB-lite"/>
    </source>
</evidence>
<feature type="compositionally biased region" description="Low complexity" evidence="4">
    <location>
        <begin position="11"/>
        <end position="29"/>
    </location>
</feature>
<dbReference type="InterPro" id="IPR045196">
    <property type="entry name" value="IF2/IF5"/>
</dbReference>
<feature type="domain" description="Translation initiation factor IF2/IF5" evidence="5">
    <location>
        <begin position="99"/>
        <end position="181"/>
    </location>
</feature>
<evidence type="ECO:0000256" key="2">
    <source>
        <dbReference type="ARBA" id="ARBA00022540"/>
    </source>
</evidence>
<dbReference type="InterPro" id="IPR016189">
    <property type="entry name" value="Transl_init_fac_IF2/IF5_N"/>
</dbReference>
<comment type="similarity">
    <text evidence="1">Belongs to the eIF-2-beta/eIF-5 family.</text>
</comment>
<accession>A0A0W8CNF9</accession>
<dbReference type="PANTHER" id="PTHR23001">
    <property type="entry name" value="EUKARYOTIC TRANSLATION INITIATION FACTOR"/>
    <property type="match status" value="1"/>
</dbReference>
<dbReference type="GO" id="GO:0003729">
    <property type="term" value="F:mRNA binding"/>
    <property type="evidence" value="ECO:0007669"/>
    <property type="project" value="TreeGrafter"/>
</dbReference>
<dbReference type="Gene3D" id="3.30.30.170">
    <property type="match status" value="1"/>
</dbReference>
<evidence type="ECO:0000256" key="3">
    <source>
        <dbReference type="ARBA" id="ARBA00022917"/>
    </source>
</evidence>
<evidence type="ECO:0000313" key="6">
    <source>
        <dbReference type="EMBL" id="KUF85744.1"/>
    </source>
</evidence>